<keyword evidence="2" id="KW-1185">Reference proteome</keyword>
<evidence type="ECO:0000313" key="1">
    <source>
        <dbReference type="EMBL" id="SCY54481.1"/>
    </source>
</evidence>
<dbReference type="AlphaFoldDB" id="A0A1G5GSV3"/>
<name>A0A1G5GSV3_9BACL</name>
<sequence length="178" mass="20504">MSMSLIEKVISLENHDELHTVRLLVLISTIVGKKRETTIQITKLAKLDFILRYPAALYKALDFVNGLKDALITESEKNNIESEMLAFNYSPWSSDFRRLLVLLTSRSLISWSSKGNSIELSLTKQGEDFYNKIIRYQEFSEIIQQSKSIKTNFSKLSMLKLDSVLSEILNPINLYKHL</sequence>
<dbReference type="EMBL" id="FMVM01000006">
    <property type="protein sequence ID" value="SCY54481.1"/>
    <property type="molecule type" value="Genomic_DNA"/>
</dbReference>
<evidence type="ECO:0000313" key="2">
    <source>
        <dbReference type="Proteomes" id="UP000198538"/>
    </source>
</evidence>
<accession>A0A1G5GSV3</accession>
<proteinExistence type="predicted"/>
<dbReference type="Proteomes" id="UP000198538">
    <property type="component" value="Unassembled WGS sequence"/>
</dbReference>
<protein>
    <submittedName>
        <fullName evidence="1">Uncharacterized protein</fullName>
    </submittedName>
</protein>
<dbReference type="RefSeq" id="WP_090918534.1">
    <property type="nucleotide sequence ID" value="NZ_FMVM01000006.1"/>
</dbReference>
<reference evidence="2" key="1">
    <citation type="submission" date="2016-10" db="EMBL/GenBank/DDBJ databases">
        <authorList>
            <person name="Varghese N."/>
            <person name="Submissions S."/>
        </authorList>
    </citation>
    <scope>NUCLEOTIDE SEQUENCE [LARGE SCALE GENOMIC DNA]</scope>
    <source>
        <strain evidence="2">BL9</strain>
    </source>
</reference>
<gene>
    <name evidence="1" type="ORF">SAMN05720606_10621</name>
</gene>
<dbReference type="STRING" id="582692.SAMN05720606_10621"/>
<organism evidence="1 2">
    <name type="scientific">Paenibacillus polysaccharolyticus</name>
    <dbReference type="NCBI Taxonomy" id="582692"/>
    <lineage>
        <taxon>Bacteria</taxon>
        <taxon>Bacillati</taxon>
        <taxon>Bacillota</taxon>
        <taxon>Bacilli</taxon>
        <taxon>Bacillales</taxon>
        <taxon>Paenibacillaceae</taxon>
        <taxon>Paenibacillus</taxon>
    </lineage>
</organism>